<dbReference type="Proteomes" id="UP000712600">
    <property type="component" value="Unassembled WGS sequence"/>
</dbReference>
<comment type="caution">
    <text evidence="1">The sequence shown here is derived from an EMBL/GenBank/DDBJ whole genome shotgun (WGS) entry which is preliminary data.</text>
</comment>
<reference evidence="1" key="1">
    <citation type="submission" date="2019-12" db="EMBL/GenBank/DDBJ databases">
        <title>Genome sequencing and annotation of Brassica cretica.</title>
        <authorList>
            <person name="Studholme D.J."/>
            <person name="Sarris P."/>
        </authorList>
    </citation>
    <scope>NUCLEOTIDE SEQUENCE</scope>
    <source>
        <strain evidence="1">PFS-109/04</strain>
        <tissue evidence="1">Leaf</tissue>
    </source>
</reference>
<sequence length="69" mass="7494">MTLMIIAEEVVVNAPAVAVTTKIVATVGVITDETEVVNPKEPVIFHIKITMTAMIGETDNVMEEDKHSK</sequence>
<accession>A0A8S9P807</accession>
<name>A0A8S9P807_BRACR</name>
<dbReference type="AlphaFoldDB" id="A0A8S9P807"/>
<evidence type="ECO:0000313" key="2">
    <source>
        <dbReference type="Proteomes" id="UP000712600"/>
    </source>
</evidence>
<gene>
    <name evidence="1" type="ORF">F2Q69_00004522</name>
</gene>
<organism evidence="1 2">
    <name type="scientific">Brassica cretica</name>
    <name type="common">Mustard</name>
    <dbReference type="NCBI Taxonomy" id="69181"/>
    <lineage>
        <taxon>Eukaryota</taxon>
        <taxon>Viridiplantae</taxon>
        <taxon>Streptophyta</taxon>
        <taxon>Embryophyta</taxon>
        <taxon>Tracheophyta</taxon>
        <taxon>Spermatophyta</taxon>
        <taxon>Magnoliopsida</taxon>
        <taxon>eudicotyledons</taxon>
        <taxon>Gunneridae</taxon>
        <taxon>Pentapetalae</taxon>
        <taxon>rosids</taxon>
        <taxon>malvids</taxon>
        <taxon>Brassicales</taxon>
        <taxon>Brassicaceae</taxon>
        <taxon>Brassiceae</taxon>
        <taxon>Brassica</taxon>
    </lineage>
</organism>
<evidence type="ECO:0000313" key="1">
    <source>
        <dbReference type="EMBL" id="KAF3509327.1"/>
    </source>
</evidence>
<protein>
    <submittedName>
        <fullName evidence="1">Uncharacterized protein</fullName>
    </submittedName>
</protein>
<dbReference type="EMBL" id="QGKX02001521">
    <property type="protein sequence ID" value="KAF3509327.1"/>
    <property type="molecule type" value="Genomic_DNA"/>
</dbReference>
<proteinExistence type="predicted"/>